<keyword evidence="1" id="KW-1133">Transmembrane helix</keyword>
<keyword evidence="1" id="KW-0812">Transmembrane</keyword>
<sequence length="72" mass="7792">MLAVVVVMVVIVVIAGLVAAYVAYPHRGEQMPGTPWLGDAMAKAADAAPLLPAEDDEMYDLRGDLEESERRH</sequence>
<keyword evidence="3" id="KW-1185">Reference proteome</keyword>
<evidence type="ECO:0000313" key="3">
    <source>
        <dbReference type="Proteomes" id="UP001499974"/>
    </source>
</evidence>
<dbReference type="EMBL" id="BAABKM010000001">
    <property type="protein sequence ID" value="GAA4690553.1"/>
    <property type="molecule type" value="Genomic_DNA"/>
</dbReference>
<dbReference type="RefSeq" id="WP_345518201.1">
    <property type="nucleotide sequence ID" value="NZ_BAABKM010000001.1"/>
</dbReference>
<evidence type="ECO:0000256" key="1">
    <source>
        <dbReference type="SAM" id="Phobius"/>
    </source>
</evidence>
<organism evidence="2 3">
    <name type="scientific">Nocardioides conyzicola</name>
    <dbReference type="NCBI Taxonomy" id="1651781"/>
    <lineage>
        <taxon>Bacteria</taxon>
        <taxon>Bacillati</taxon>
        <taxon>Actinomycetota</taxon>
        <taxon>Actinomycetes</taxon>
        <taxon>Propionibacteriales</taxon>
        <taxon>Nocardioidaceae</taxon>
        <taxon>Nocardioides</taxon>
    </lineage>
</organism>
<dbReference type="Proteomes" id="UP001499974">
    <property type="component" value="Unassembled WGS sequence"/>
</dbReference>
<keyword evidence="1" id="KW-0472">Membrane</keyword>
<name>A0ABP8WIW6_9ACTN</name>
<feature type="transmembrane region" description="Helical" evidence="1">
    <location>
        <begin position="6"/>
        <end position="24"/>
    </location>
</feature>
<proteinExistence type="predicted"/>
<reference evidence="3" key="1">
    <citation type="journal article" date="2019" name="Int. J. Syst. Evol. Microbiol.">
        <title>The Global Catalogue of Microorganisms (GCM) 10K type strain sequencing project: providing services to taxonomists for standard genome sequencing and annotation.</title>
        <authorList>
            <consortium name="The Broad Institute Genomics Platform"/>
            <consortium name="The Broad Institute Genome Sequencing Center for Infectious Disease"/>
            <person name="Wu L."/>
            <person name="Ma J."/>
        </authorList>
    </citation>
    <scope>NUCLEOTIDE SEQUENCE [LARGE SCALE GENOMIC DNA]</scope>
    <source>
        <strain evidence="3">JCM 18531</strain>
    </source>
</reference>
<protein>
    <submittedName>
        <fullName evidence="2">Uncharacterized protein</fullName>
    </submittedName>
</protein>
<comment type="caution">
    <text evidence="2">The sequence shown here is derived from an EMBL/GenBank/DDBJ whole genome shotgun (WGS) entry which is preliminary data.</text>
</comment>
<accession>A0ABP8WIW6</accession>
<gene>
    <name evidence="2" type="ORF">GCM10023349_01290</name>
</gene>
<evidence type="ECO:0000313" key="2">
    <source>
        <dbReference type="EMBL" id="GAA4690553.1"/>
    </source>
</evidence>